<evidence type="ECO:0000313" key="2">
    <source>
        <dbReference type="EMBL" id="KAF4677434.1"/>
    </source>
</evidence>
<dbReference type="InterPro" id="IPR002048">
    <property type="entry name" value="EF_hand_dom"/>
</dbReference>
<protein>
    <recommendedName>
        <fullName evidence="1">EF-hand domain-containing protein</fullName>
    </recommendedName>
</protein>
<dbReference type="AlphaFoldDB" id="A0A7J6N1D1"/>
<feature type="domain" description="EF-hand" evidence="1">
    <location>
        <begin position="234"/>
        <end position="269"/>
    </location>
</feature>
<name>A0A7J6N1D1_PERCH</name>
<proteinExistence type="predicted"/>
<organism evidence="2 3">
    <name type="scientific">Perkinsus chesapeaki</name>
    <name type="common">Clam parasite</name>
    <name type="synonym">Perkinsus andrewsi</name>
    <dbReference type="NCBI Taxonomy" id="330153"/>
    <lineage>
        <taxon>Eukaryota</taxon>
        <taxon>Sar</taxon>
        <taxon>Alveolata</taxon>
        <taxon>Perkinsozoa</taxon>
        <taxon>Perkinsea</taxon>
        <taxon>Perkinsida</taxon>
        <taxon>Perkinsidae</taxon>
        <taxon>Perkinsus</taxon>
    </lineage>
</organism>
<dbReference type="PROSITE" id="PS50222">
    <property type="entry name" value="EF_HAND_2"/>
    <property type="match status" value="1"/>
</dbReference>
<gene>
    <name evidence="2" type="ORF">FOL47_001646</name>
</gene>
<dbReference type="Proteomes" id="UP000591131">
    <property type="component" value="Unassembled WGS sequence"/>
</dbReference>
<evidence type="ECO:0000259" key="1">
    <source>
        <dbReference type="PROSITE" id="PS50222"/>
    </source>
</evidence>
<dbReference type="Gene3D" id="1.10.238.10">
    <property type="entry name" value="EF-hand"/>
    <property type="match status" value="1"/>
</dbReference>
<accession>A0A7J6N1D1</accession>
<dbReference type="SUPFAM" id="SSF47473">
    <property type="entry name" value="EF-hand"/>
    <property type="match status" value="1"/>
</dbReference>
<reference evidence="2 3" key="1">
    <citation type="submission" date="2020-04" db="EMBL/GenBank/DDBJ databases">
        <title>Perkinsus chesapeaki whole genome sequence.</title>
        <authorList>
            <person name="Bogema D.R."/>
        </authorList>
    </citation>
    <scope>NUCLEOTIDE SEQUENCE [LARGE SCALE GENOMIC DNA]</scope>
    <source>
        <strain evidence="2">ATCC PRA-425</strain>
    </source>
</reference>
<keyword evidence="3" id="KW-1185">Reference proteome</keyword>
<dbReference type="EMBL" id="JAAPAO010000014">
    <property type="protein sequence ID" value="KAF4677434.1"/>
    <property type="molecule type" value="Genomic_DNA"/>
</dbReference>
<comment type="caution">
    <text evidence="2">The sequence shown here is derived from an EMBL/GenBank/DDBJ whole genome shotgun (WGS) entry which is preliminary data.</text>
</comment>
<sequence length="344" mass="39452">MAPSVVIDTDFYPTARSSGGVYFADTPTPSPSPRGYIPRLSGYIIDGVSRSQLAEVNDDGELANEMVQIACQVVAPISPSRKASPRTIRRDTSRRTMLPEGVLCDSFLKSTRCSVAKREDVWRAWDLFEKFDCERTRQISRRQFFSGLKMCRHNEECDDVTCPFSHTDMSLDDLRMLRRSGLDSRFCTTSLPLSLHDYFKLIWPRATPDDLDIMVRWSELREARNALQATRYRVSVADIKRAFELMDIDEDGTISEDQIRDSMVFPEKNVAALLRYRTQISLEEFITICQSYTDKRRIRFMEARGVSKASMDMASAPVNNFHGRFKKVRAFVKSKSSLLKSDNR</sequence>
<dbReference type="GO" id="GO:0005509">
    <property type="term" value="F:calcium ion binding"/>
    <property type="evidence" value="ECO:0007669"/>
    <property type="project" value="InterPro"/>
</dbReference>
<evidence type="ECO:0000313" key="3">
    <source>
        <dbReference type="Proteomes" id="UP000591131"/>
    </source>
</evidence>
<dbReference type="InterPro" id="IPR011992">
    <property type="entry name" value="EF-hand-dom_pair"/>
</dbReference>